<feature type="transmembrane region" description="Helical" evidence="1">
    <location>
        <begin position="269"/>
        <end position="295"/>
    </location>
</feature>
<dbReference type="EMBL" id="CP000152">
    <property type="protein sequence ID" value="ABB13105.1"/>
    <property type="molecule type" value="Genomic_DNA"/>
</dbReference>
<keyword evidence="1" id="KW-0812">Transmembrane</keyword>
<evidence type="ECO:0000313" key="3">
    <source>
        <dbReference type="Proteomes" id="UP000002705"/>
    </source>
</evidence>
<dbReference type="HOGENOM" id="CLU_876255_0_0_4"/>
<evidence type="ECO:0000313" key="2">
    <source>
        <dbReference type="EMBL" id="ABB13105.1"/>
    </source>
</evidence>
<name>Q390L1_BURL3</name>
<keyword evidence="1" id="KW-0472">Membrane</keyword>
<feature type="transmembrane region" description="Helical" evidence="1">
    <location>
        <begin position="98"/>
        <end position="118"/>
    </location>
</feature>
<organism evidence="2 3">
    <name type="scientific">Burkholderia lata (strain ATCC 17760 / DSM 23089 / LMG 22485 / NCIMB 9086 / R18194 / 383)</name>
    <dbReference type="NCBI Taxonomy" id="482957"/>
    <lineage>
        <taxon>Bacteria</taxon>
        <taxon>Pseudomonadati</taxon>
        <taxon>Pseudomonadota</taxon>
        <taxon>Betaproteobacteria</taxon>
        <taxon>Burkholderiales</taxon>
        <taxon>Burkholderiaceae</taxon>
        <taxon>Burkholderia</taxon>
        <taxon>Burkholderia cepacia complex</taxon>
    </lineage>
</organism>
<proteinExistence type="predicted"/>
<dbReference type="PATRIC" id="fig|482957.22.peg.6819"/>
<gene>
    <name evidence="2" type="ordered locus">Bcep18194_B2995</name>
</gene>
<sequence length="317" mass="34526">MARYFIHPGHPMTSQPRQISLPGTAALIAAVINMVPFLIGLYVWTTKSSPSVSMLAVQLSSFLGSVVFRTGLVFLIVRWHGEKRDQLAFRRPVLPLAAYGLCLLVWQAAQVLVFQALVRMLSGGALSLTHIVTLLAPLTAALYALVAWLAWRFVTHLFRSEALHGVPRGHARWRIAGLAAWLFASVLLIFMPQAVVMLLDHFDDNLKLVMLNFVGGIVVPAAVVFAGAVFGLPRDLGRLHVRRLLAASLASMVSVLLLAYGVLRMLGDVLGIASLMSGMMPVVVLAVTGVAYWVWFRVFYAAARRETVETSGGMPSA</sequence>
<keyword evidence="1" id="KW-1133">Transmembrane helix</keyword>
<feature type="transmembrane region" description="Helical" evidence="1">
    <location>
        <begin position="211"/>
        <end position="232"/>
    </location>
</feature>
<accession>Q390L1</accession>
<feature type="transmembrane region" description="Helical" evidence="1">
    <location>
        <begin position="175"/>
        <end position="199"/>
    </location>
</feature>
<protein>
    <submittedName>
        <fullName evidence="2">Uncharacterized protein</fullName>
    </submittedName>
</protein>
<feature type="transmembrane region" description="Helical" evidence="1">
    <location>
        <begin position="130"/>
        <end position="154"/>
    </location>
</feature>
<feature type="transmembrane region" description="Helical" evidence="1">
    <location>
        <begin position="244"/>
        <end position="263"/>
    </location>
</feature>
<dbReference type="KEGG" id="bur:Bcep18194_B2995"/>
<reference evidence="2" key="1">
    <citation type="submission" date="2005-10" db="EMBL/GenBank/DDBJ databases">
        <title>Complete sequence of chromosome 2 of Burkholderia sp. 383.</title>
        <authorList>
            <consortium name="US DOE Joint Genome Institute"/>
            <person name="Copeland A."/>
            <person name="Lucas S."/>
            <person name="Lapidus A."/>
            <person name="Barry K."/>
            <person name="Detter J.C."/>
            <person name="Glavina T."/>
            <person name="Hammon N."/>
            <person name="Israni S."/>
            <person name="Pitluck S."/>
            <person name="Chain P."/>
            <person name="Malfatti S."/>
            <person name="Shin M."/>
            <person name="Vergez L."/>
            <person name="Schmutz J."/>
            <person name="Larimer F."/>
            <person name="Land M."/>
            <person name="Kyrpides N."/>
            <person name="Lykidis A."/>
            <person name="Richardson P."/>
        </authorList>
    </citation>
    <scope>NUCLEOTIDE SEQUENCE [LARGE SCALE GENOMIC DNA]</scope>
    <source>
        <strain evidence="2">383</strain>
    </source>
</reference>
<keyword evidence="3" id="KW-1185">Reference proteome</keyword>
<feature type="transmembrane region" description="Helical" evidence="1">
    <location>
        <begin position="21"/>
        <end position="44"/>
    </location>
</feature>
<feature type="transmembrane region" description="Helical" evidence="1">
    <location>
        <begin position="56"/>
        <end position="77"/>
    </location>
</feature>
<dbReference type="AlphaFoldDB" id="Q390L1"/>
<dbReference type="Proteomes" id="UP000002705">
    <property type="component" value="Chromosome 2"/>
</dbReference>
<evidence type="ECO:0000256" key="1">
    <source>
        <dbReference type="SAM" id="Phobius"/>
    </source>
</evidence>